<evidence type="ECO:0000313" key="2">
    <source>
        <dbReference type="Proteomes" id="UP001244787"/>
    </source>
</evidence>
<dbReference type="RefSeq" id="WP_290253779.1">
    <property type="nucleotide sequence ID" value="NZ_JAUGQQ010000002.1"/>
</dbReference>
<sequence>MKLSKEEKKCWQRHYRIEKLQDIPTEMSGFSSIDGDADDELMFYFAKRVSIPEMYLKCTDVTDEGVKHISSIRNLKELTIADHINVTKASIPYFNEMRHLESLNIIHSEITLSDLCESLNNQNLKTLFVSSEENEENIVEKGFILKERMPKCDVYLDTYFVTDGSGNPETPIF</sequence>
<evidence type="ECO:0000313" key="1">
    <source>
        <dbReference type="EMBL" id="MDN3723693.1"/>
    </source>
</evidence>
<dbReference type="Proteomes" id="UP001244787">
    <property type="component" value="Unassembled WGS sequence"/>
</dbReference>
<protein>
    <recommendedName>
        <fullName evidence="3">Leucine-rich repeat domain-containing protein</fullName>
    </recommendedName>
</protein>
<accession>A0ABT8DEU2</accession>
<dbReference type="Gene3D" id="3.80.10.10">
    <property type="entry name" value="Ribonuclease Inhibitor"/>
    <property type="match status" value="1"/>
</dbReference>
<dbReference type="InterPro" id="IPR032675">
    <property type="entry name" value="LRR_dom_sf"/>
</dbReference>
<comment type="caution">
    <text evidence="1">The sequence shown here is derived from an EMBL/GenBank/DDBJ whole genome shotgun (WGS) entry which is preliminary data.</text>
</comment>
<name>A0ABT8DEU2_9FLAO</name>
<dbReference type="EMBL" id="JAUGQQ010000002">
    <property type="protein sequence ID" value="MDN3723693.1"/>
    <property type="molecule type" value="Genomic_DNA"/>
</dbReference>
<gene>
    <name evidence="1" type="ORF">QRD02_04815</name>
</gene>
<proteinExistence type="predicted"/>
<dbReference type="SUPFAM" id="SSF52047">
    <property type="entry name" value="RNI-like"/>
    <property type="match status" value="1"/>
</dbReference>
<keyword evidence="2" id="KW-1185">Reference proteome</keyword>
<evidence type="ECO:0008006" key="3">
    <source>
        <dbReference type="Google" id="ProtNLM"/>
    </source>
</evidence>
<reference evidence="1 2" key="1">
    <citation type="submission" date="2023-06" db="EMBL/GenBank/DDBJ databases">
        <authorList>
            <person name="Ye Y.-Q."/>
            <person name="Du Z.-J."/>
        </authorList>
    </citation>
    <scope>NUCLEOTIDE SEQUENCE [LARGE SCALE GENOMIC DNA]</scope>
    <source>
        <strain evidence="1 2">SDUM287046</strain>
    </source>
</reference>
<organism evidence="1 2">
    <name type="scientific">Aequorivita aurantiaca</name>
    <dbReference type="NCBI Taxonomy" id="3053356"/>
    <lineage>
        <taxon>Bacteria</taxon>
        <taxon>Pseudomonadati</taxon>
        <taxon>Bacteroidota</taxon>
        <taxon>Flavobacteriia</taxon>
        <taxon>Flavobacteriales</taxon>
        <taxon>Flavobacteriaceae</taxon>
        <taxon>Aequorivita</taxon>
    </lineage>
</organism>